<feature type="transmembrane region" description="Helical" evidence="10">
    <location>
        <begin position="6"/>
        <end position="27"/>
    </location>
</feature>
<keyword evidence="1 10" id="KW-1003">Cell membrane</keyword>
<evidence type="ECO:0000256" key="9">
    <source>
        <dbReference type="ARBA" id="ARBA00023264"/>
    </source>
</evidence>
<keyword evidence="8 10" id="KW-0594">Phospholipid biosynthesis</keyword>
<comment type="pathway">
    <text evidence="10">Lipid metabolism; phospholipid metabolism.</text>
</comment>
<evidence type="ECO:0000256" key="10">
    <source>
        <dbReference type="HAMAP-Rule" id="MF_01043"/>
    </source>
</evidence>
<evidence type="ECO:0000313" key="12">
    <source>
        <dbReference type="Proteomes" id="UP000886805"/>
    </source>
</evidence>
<dbReference type="InterPro" id="IPR003811">
    <property type="entry name" value="G3P_acylTferase_PlsY"/>
</dbReference>
<evidence type="ECO:0000256" key="8">
    <source>
        <dbReference type="ARBA" id="ARBA00023209"/>
    </source>
</evidence>
<protein>
    <recommendedName>
        <fullName evidence="10">Glycerol-3-phosphate acyltransferase</fullName>
    </recommendedName>
    <alternativeName>
        <fullName evidence="10">Acyl-PO4 G3P acyltransferase</fullName>
    </alternativeName>
    <alternativeName>
        <fullName evidence="10">Acyl-phosphate--glycerol-3-phosphate acyltransferase</fullName>
    </alternativeName>
    <alternativeName>
        <fullName evidence="10">G3P acyltransferase</fullName>
        <shortName evidence="10">GPAT</shortName>
        <ecNumber evidence="10">2.3.1.275</ecNumber>
    </alternativeName>
    <alternativeName>
        <fullName evidence="10">Lysophosphatidic acid synthase</fullName>
        <shortName evidence="10">LPA synthase</shortName>
    </alternativeName>
</protein>
<keyword evidence="2 10" id="KW-0444">Lipid biosynthesis</keyword>
<evidence type="ECO:0000256" key="6">
    <source>
        <dbReference type="ARBA" id="ARBA00023098"/>
    </source>
</evidence>
<dbReference type="PANTHER" id="PTHR30309:SF0">
    <property type="entry name" value="GLYCEROL-3-PHOSPHATE ACYLTRANSFERASE-RELATED"/>
    <property type="match status" value="1"/>
</dbReference>
<name>A0A9D2BD58_9FIRM</name>
<evidence type="ECO:0000313" key="11">
    <source>
        <dbReference type="EMBL" id="HIX71713.1"/>
    </source>
</evidence>
<comment type="subunit">
    <text evidence="10">Probably interacts with PlsX.</text>
</comment>
<dbReference type="AlphaFoldDB" id="A0A9D2BD58"/>
<dbReference type="NCBIfam" id="TIGR00023">
    <property type="entry name" value="glycerol-3-phosphate 1-O-acyltransferase PlsY"/>
    <property type="match status" value="1"/>
</dbReference>
<dbReference type="EC" id="2.3.1.275" evidence="10"/>
<feature type="transmembrane region" description="Helical" evidence="10">
    <location>
        <begin position="170"/>
        <end position="187"/>
    </location>
</feature>
<keyword evidence="6 10" id="KW-0443">Lipid metabolism</keyword>
<feature type="transmembrane region" description="Helical" evidence="10">
    <location>
        <begin position="131"/>
        <end position="150"/>
    </location>
</feature>
<reference evidence="11" key="1">
    <citation type="journal article" date="2021" name="PeerJ">
        <title>Extensive microbial diversity within the chicken gut microbiome revealed by metagenomics and culture.</title>
        <authorList>
            <person name="Gilroy R."/>
            <person name="Ravi A."/>
            <person name="Getino M."/>
            <person name="Pursley I."/>
            <person name="Horton D.L."/>
            <person name="Alikhan N.F."/>
            <person name="Baker D."/>
            <person name="Gharbi K."/>
            <person name="Hall N."/>
            <person name="Watson M."/>
            <person name="Adriaenssens E.M."/>
            <person name="Foster-Nyarko E."/>
            <person name="Jarju S."/>
            <person name="Secka A."/>
            <person name="Antonio M."/>
            <person name="Oren A."/>
            <person name="Chaudhuri R.R."/>
            <person name="La Ragione R."/>
            <person name="Hildebrand F."/>
            <person name="Pallen M.J."/>
        </authorList>
    </citation>
    <scope>NUCLEOTIDE SEQUENCE</scope>
    <source>
        <strain evidence="11">ChiSxjej3B15-1167</strain>
    </source>
</reference>
<keyword evidence="9 10" id="KW-1208">Phospholipid metabolism</keyword>
<keyword evidence="3 10" id="KW-0808">Transferase</keyword>
<comment type="function">
    <text evidence="10">Catalyzes the transfer of an acyl group from acyl-phosphate (acyl-PO(4)) to glycerol-3-phosphate (G3P) to form lysophosphatidic acid (LPA). This enzyme utilizes acyl-phosphate as fatty acyl donor, but not acyl-CoA or acyl-ACP.</text>
</comment>
<evidence type="ECO:0000256" key="5">
    <source>
        <dbReference type="ARBA" id="ARBA00022989"/>
    </source>
</evidence>
<dbReference type="PANTHER" id="PTHR30309">
    <property type="entry name" value="INNER MEMBRANE PROTEIN YGIH"/>
    <property type="match status" value="1"/>
</dbReference>
<keyword evidence="11" id="KW-0012">Acyltransferase</keyword>
<evidence type="ECO:0000256" key="3">
    <source>
        <dbReference type="ARBA" id="ARBA00022679"/>
    </source>
</evidence>
<dbReference type="EMBL" id="DXEQ01000045">
    <property type="protein sequence ID" value="HIX71713.1"/>
    <property type="molecule type" value="Genomic_DNA"/>
</dbReference>
<keyword evidence="7 10" id="KW-0472">Membrane</keyword>
<dbReference type="SMART" id="SM01207">
    <property type="entry name" value="G3P_acyltransf"/>
    <property type="match status" value="1"/>
</dbReference>
<reference evidence="11" key="2">
    <citation type="submission" date="2021-04" db="EMBL/GenBank/DDBJ databases">
        <authorList>
            <person name="Gilroy R."/>
        </authorList>
    </citation>
    <scope>NUCLEOTIDE SEQUENCE</scope>
    <source>
        <strain evidence="11">ChiSxjej3B15-1167</strain>
    </source>
</reference>
<feature type="transmembrane region" description="Helical" evidence="10">
    <location>
        <begin position="57"/>
        <end position="79"/>
    </location>
</feature>
<dbReference type="GO" id="GO:0043772">
    <property type="term" value="F:acyl-phosphate glycerol-3-phosphate acyltransferase activity"/>
    <property type="evidence" value="ECO:0007669"/>
    <property type="project" value="UniProtKB-UniRule"/>
</dbReference>
<comment type="caution">
    <text evidence="11">The sequence shown here is derived from an EMBL/GenBank/DDBJ whole genome shotgun (WGS) entry which is preliminary data.</text>
</comment>
<proteinExistence type="inferred from homology"/>
<gene>
    <name evidence="10 11" type="primary">plsY</name>
    <name evidence="11" type="ORF">H9849_01695</name>
</gene>
<organism evidence="11 12">
    <name type="scientific">Candidatus Anaerobutyricum stercoripullorum</name>
    <dbReference type="NCBI Taxonomy" id="2838456"/>
    <lineage>
        <taxon>Bacteria</taxon>
        <taxon>Bacillati</taxon>
        <taxon>Bacillota</taxon>
        <taxon>Clostridia</taxon>
        <taxon>Lachnospirales</taxon>
        <taxon>Lachnospiraceae</taxon>
        <taxon>Anaerobutyricum</taxon>
    </lineage>
</organism>
<feature type="transmembrane region" description="Helical" evidence="10">
    <location>
        <begin position="91"/>
        <end position="111"/>
    </location>
</feature>
<evidence type="ECO:0000256" key="1">
    <source>
        <dbReference type="ARBA" id="ARBA00022475"/>
    </source>
</evidence>
<dbReference type="GO" id="GO:0008654">
    <property type="term" value="P:phospholipid biosynthetic process"/>
    <property type="evidence" value="ECO:0007669"/>
    <property type="project" value="UniProtKB-UniRule"/>
</dbReference>
<keyword evidence="4 10" id="KW-0812">Transmembrane</keyword>
<comment type="similarity">
    <text evidence="10">Belongs to the PlsY family.</text>
</comment>
<evidence type="ECO:0000256" key="7">
    <source>
        <dbReference type="ARBA" id="ARBA00023136"/>
    </source>
</evidence>
<sequence length="212" mass="22944">MTGYIGYFIAAIIVGYFLGCIQTGYFVGRICGLDIRQYGSGNAGTTNVLRTLGKSRALITFLGDALKGMIPVLIVKLAIAPAVPGLNSELLQLVLGFAVVLGHDFPFFLHFKGGKGIATSAAVMMGFDWRMGLCCLVIFVVVVAATRYVSLASTLLSAALIVEILIFYPGRWDLFVLIVLYAAFAIYRHRANIKRLLAGTESKLGQKVEVKK</sequence>
<evidence type="ECO:0000256" key="4">
    <source>
        <dbReference type="ARBA" id="ARBA00022692"/>
    </source>
</evidence>
<accession>A0A9D2BD58</accession>
<dbReference type="Proteomes" id="UP000886805">
    <property type="component" value="Unassembled WGS sequence"/>
</dbReference>
<keyword evidence="5 10" id="KW-1133">Transmembrane helix</keyword>
<dbReference type="Pfam" id="PF02660">
    <property type="entry name" value="G3P_acyltransf"/>
    <property type="match status" value="1"/>
</dbReference>
<comment type="subcellular location">
    <subcellularLocation>
        <location evidence="10">Cell membrane</location>
        <topology evidence="10">Multi-pass membrane protein</topology>
    </subcellularLocation>
</comment>
<comment type="catalytic activity">
    <reaction evidence="10">
        <text>an acyl phosphate + sn-glycerol 3-phosphate = a 1-acyl-sn-glycero-3-phosphate + phosphate</text>
        <dbReference type="Rhea" id="RHEA:34075"/>
        <dbReference type="ChEBI" id="CHEBI:43474"/>
        <dbReference type="ChEBI" id="CHEBI:57597"/>
        <dbReference type="ChEBI" id="CHEBI:57970"/>
        <dbReference type="ChEBI" id="CHEBI:59918"/>
        <dbReference type="EC" id="2.3.1.275"/>
    </reaction>
</comment>
<dbReference type="GO" id="GO:0005886">
    <property type="term" value="C:plasma membrane"/>
    <property type="evidence" value="ECO:0007669"/>
    <property type="project" value="UniProtKB-SubCell"/>
</dbReference>
<evidence type="ECO:0000256" key="2">
    <source>
        <dbReference type="ARBA" id="ARBA00022516"/>
    </source>
</evidence>
<dbReference type="HAMAP" id="MF_01043">
    <property type="entry name" value="PlsY"/>
    <property type="match status" value="1"/>
</dbReference>